<name>A0A2H3DL67_ARMGA</name>
<protein>
    <submittedName>
        <fullName evidence="4">Uncharacterized protein</fullName>
    </submittedName>
</protein>
<gene>
    <name evidence="4" type="ORF">ARMGADRAFT_1163634</name>
</gene>
<evidence type="ECO:0000256" key="3">
    <source>
        <dbReference type="SAM" id="Phobius"/>
    </source>
</evidence>
<feature type="transmembrane region" description="Helical" evidence="3">
    <location>
        <begin position="70"/>
        <end position="94"/>
    </location>
</feature>
<keyword evidence="3" id="KW-1133">Transmembrane helix</keyword>
<evidence type="ECO:0000256" key="1">
    <source>
        <dbReference type="SAM" id="Coils"/>
    </source>
</evidence>
<keyword evidence="5" id="KW-1185">Reference proteome</keyword>
<organism evidence="4 5">
    <name type="scientific">Armillaria gallica</name>
    <name type="common">Bulbous honey fungus</name>
    <name type="synonym">Armillaria bulbosa</name>
    <dbReference type="NCBI Taxonomy" id="47427"/>
    <lineage>
        <taxon>Eukaryota</taxon>
        <taxon>Fungi</taxon>
        <taxon>Dikarya</taxon>
        <taxon>Basidiomycota</taxon>
        <taxon>Agaricomycotina</taxon>
        <taxon>Agaricomycetes</taxon>
        <taxon>Agaricomycetidae</taxon>
        <taxon>Agaricales</taxon>
        <taxon>Marasmiineae</taxon>
        <taxon>Physalacriaceae</taxon>
        <taxon>Armillaria</taxon>
    </lineage>
</organism>
<keyword evidence="3" id="KW-0472">Membrane</keyword>
<evidence type="ECO:0000313" key="4">
    <source>
        <dbReference type="EMBL" id="PBK95965.1"/>
    </source>
</evidence>
<evidence type="ECO:0000256" key="2">
    <source>
        <dbReference type="SAM" id="MobiDB-lite"/>
    </source>
</evidence>
<feature type="region of interest" description="Disordered" evidence="2">
    <location>
        <begin position="180"/>
        <end position="217"/>
    </location>
</feature>
<dbReference type="Proteomes" id="UP000217790">
    <property type="component" value="Unassembled WGS sequence"/>
</dbReference>
<dbReference type="OrthoDB" id="3065542at2759"/>
<feature type="coiled-coil region" evidence="1">
    <location>
        <begin position="148"/>
        <end position="175"/>
    </location>
</feature>
<proteinExistence type="predicted"/>
<dbReference type="AlphaFoldDB" id="A0A2H3DL67"/>
<dbReference type="EMBL" id="KZ293651">
    <property type="protein sequence ID" value="PBK95965.1"/>
    <property type="molecule type" value="Genomic_DNA"/>
</dbReference>
<sequence length="217" mass="23682">MSISLSTPSITSSPTLATVTVTQRIVEFATVTALFTEPFNQHCYKRQNDNRDRSRCIVVSTTFFESTAPAVIAGSVIGSLLASIIVVVLLFILWRRKSRNGARNNASGDNVPGMTFIPNNPILSPILISSTHSGPIESITSESAAISRRLSQSSRTAYEEEIEQLRQQIRCMEEEMALTYSGSAPPSYRSSRRSDVSDPFGPSSSPPPPLPSHEIVH</sequence>
<dbReference type="CDD" id="cd12087">
    <property type="entry name" value="TM_EGFR-like"/>
    <property type="match status" value="1"/>
</dbReference>
<dbReference type="InParanoid" id="A0A2H3DL67"/>
<keyword evidence="3" id="KW-0812">Transmembrane</keyword>
<keyword evidence="1" id="KW-0175">Coiled coil</keyword>
<accession>A0A2H3DL67</accession>
<evidence type="ECO:0000313" key="5">
    <source>
        <dbReference type="Proteomes" id="UP000217790"/>
    </source>
</evidence>
<reference evidence="5" key="1">
    <citation type="journal article" date="2017" name="Nat. Ecol. Evol.">
        <title>Genome expansion and lineage-specific genetic innovations in the forest pathogenic fungi Armillaria.</title>
        <authorList>
            <person name="Sipos G."/>
            <person name="Prasanna A.N."/>
            <person name="Walter M.C."/>
            <person name="O'Connor E."/>
            <person name="Balint B."/>
            <person name="Krizsan K."/>
            <person name="Kiss B."/>
            <person name="Hess J."/>
            <person name="Varga T."/>
            <person name="Slot J."/>
            <person name="Riley R."/>
            <person name="Boka B."/>
            <person name="Rigling D."/>
            <person name="Barry K."/>
            <person name="Lee J."/>
            <person name="Mihaltcheva S."/>
            <person name="LaButti K."/>
            <person name="Lipzen A."/>
            <person name="Waldron R."/>
            <person name="Moloney N.M."/>
            <person name="Sperisen C."/>
            <person name="Kredics L."/>
            <person name="Vagvoelgyi C."/>
            <person name="Patrignani A."/>
            <person name="Fitzpatrick D."/>
            <person name="Nagy I."/>
            <person name="Doyle S."/>
            <person name="Anderson J.B."/>
            <person name="Grigoriev I.V."/>
            <person name="Gueldener U."/>
            <person name="Muensterkoetter M."/>
            <person name="Nagy L.G."/>
        </authorList>
    </citation>
    <scope>NUCLEOTIDE SEQUENCE [LARGE SCALE GENOMIC DNA]</scope>
    <source>
        <strain evidence="5">Ar21-2</strain>
    </source>
</reference>